<dbReference type="Gene3D" id="3.30.470.20">
    <property type="entry name" value="ATP-grasp fold, B domain"/>
    <property type="match status" value="1"/>
</dbReference>
<dbReference type="AlphaFoldDB" id="A0A9X1NN12"/>
<evidence type="ECO:0000313" key="1">
    <source>
        <dbReference type="EMBL" id="MCD5316083.1"/>
    </source>
</evidence>
<accession>A0A9X1NN12</accession>
<dbReference type="EMBL" id="JAJOMB010000026">
    <property type="protein sequence ID" value="MCD5316083.1"/>
    <property type="molecule type" value="Genomic_DNA"/>
</dbReference>
<proteinExistence type="predicted"/>
<gene>
    <name evidence="1" type="ORF">LR394_34825</name>
</gene>
<evidence type="ECO:0008006" key="3">
    <source>
        <dbReference type="Google" id="ProtNLM"/>
    </source>
</evidence>
<name>A0A9X1NN12_9ACTN</name>
<organism evidence="1 2">
    <name type="scientific">Kineosporia babensis</name>
    <dbReference type="NCBI Taxonomy" id="499548"/>
    <lineage>
        <taxon>Bacteria</taxon>
        <taxon>Bacillati</taxon>
        <taxon>Actinomycetota</taxon>
        <taxon>Actinomycetes</taxon>
        <taxon>Kineosporiales</taxon>
        <taxon>Kineosporiaceae</taxon>
        <taxon>Kineosporia</taxon>
    </lineage>
</organism>
<dbReference type="NCBIfam" id="NF005315">
    <property type="entry name" value="PRK06849.1"/>
    <property type="match status" value="1"/>
</dbReference>
<evidence type="ECO:0000313" key="2">
    <source>
        <dbReference type="Proteomes" id="UP001138997"/>
    </source>
</evidence>
<sequence length="433" mass="48472">MTPAFKTIGTLALLTAALPVNLAITATALIRNPRREPPPNENPLTVLISGGKMTKALQLARSFHAEGHRVVLVEQAKYRFTGHRFSRAVAAFHTVPPPRDPGYAQALLDIVRREKVDVYVPVCSPAASYYDALAAPLLKPYCEVIHADADLVRQLDDKHAFIELAASLGLPVPDSHRITAPQQVTDFDFTARPGPYVLKSIAYDPVHRLDLTPLPRPTPADTAEFVHSKPISPENPWIMQAYVEGQEYCTHSTVREGRITVFCCCESSAFQVNYADVDQPEIRQWVEKFAGALKLTGQISFDFMLDRTGTVHPIECNPRTHSAVTMFYDHPGLARAYLDRDGPVIDRPTPDSRPTYWTYHELWRMLSHPAAARTRLAVIRNGKDAIFDRNDPLPFLLVHHLQIPSLLLHNLRLGKPWIRIDFNIGKLVEPAGD</sequence>
<keyword evidence="2" id="KW-1185">Reference proteome</keyword>
<dbReference type="SUPFAM" id="SSF56059">
    <property type="entry name" value="Glutathione synthetase ATP-binding domain-like"/>
    <property type="match status" value="1"/>
</dbReference>
<dbReference type="Proteomes" id="UP001138997">
    <property type="component" value="Unassembled WGS sequence"/>
</dbReference>
<comment type="caution">
    <text evidence="1">The sequence shown here is derived from an EMBL/GenBank/DDBJ whole genome shotgun (WGS) entry which is preliminary data.</text>
</comment>
<dbReference type="Gene3D" id="3.40.50.20">
    <property type="match status" value="1"/>
</dbReference>
<reference evidence="1" key="1">
    <citation type="submission" date="2021-11" db="EMBL/GenBank/DDBJ databases">
        <title>Streptomyces corallinus and Kineosporia corallina sp. nov., two new coral-derived marine actinobacteria.</title>
        <authorList>
            <person name="Buangrab K."/>
            <person name="Sutthacheep M."/>
            <person name="Yeemin T."/>
            <person name="Harunari E."/>
            <person name="Igarashi Y."/>
            <person name="Sripreechasak P."/>
            <person name="Kanchanasin P."/>
            <person name="Tanasupawat S."/>
            <person name="Phongsopitanun W."/>
        </authorList>
    </citation>
    <scope>NUCLEOTIDE SEQUENCE</scope>
    <source>
        <strain evidence="1">JCM 31032</strain>
    </source>
</reference>
<protein>
    <recommendedName>
        <fullName evidence="3">ATP-grasp domain-containing protein</fullName>
    </recommendedName>
</protein>
<dbReference type="RefSeq" id="WP_231448937.1">
    <property type="nucleotide sequence ID" value="NZ_JAJOMB010000026.1"/>
</dbReference>